<keyword evidence="2" id="KW-1185">Reference proteome</keyword>
<gene>
    <name evidence="3" type="ORF">PgNI_03035</name>
</gene>
<feature type="region of interest" description="Disordered" evidence="1">
    <location>
        <begin position="131"/>
        <end position="157"/>
    </location>
</feature>
<name>A0A6P8B9L6_PYRGI</name>
<dbReference type="AlphaFoldDB" id="A0A6P8B9L6"/>
<reference evidence="3" key="1">
    <citation type="journal article" date="2019" name="Mol. Biol. Evol.">
        <title>Blast fungal genomes show frequent chromosomal changes, gene gains and losses, and effector gene turnover.</title>
        <authorList>
            <person name="Gomez Luciano L.B."/>
            <person name="Jason Tsai I."/>
            <person name="Chuma I."/>
            <person name="Tosa Y."/>
            <person name="Chen Y.H."/>
            <person name="Li J.Y."/>
            <person name="Li M.Y."/>
            <person name="Jade Lu M.Y."/>
            <person name="Nakayashiki H."/>
            <person name="Li W.H."/>
        </authorList>
    </citation>
    <scope>NUCLEOTIDE SEQUENCE</scope>
    <source>
        <strain evidence="3">NI907</strain>
    </source>
</reference>
<evidence type="ECO:0000256" key="1">
    <source>
        <dbReference type="SAM" id="MobiDB-lite"/>
    </source>
</evidence>
<dbReference type="GeneID" id="41958000"/>
<evidence type="ECO:0000313" key="3">
    <source>
        <dbReference type="RefSeq" id="XP_030983719.1"/>
    </source>
</evidence>
<reference evidence="3" key="2">
    <citation type="submission" date="2019-10" db="EMBL/GenBank/DDBJ databases">
        <authorList>
            <consortium name="NCBI Genome Project"/>
        </authorList>
    </citation>
    <scope>NUCLEOTIDE SEQUENCE</scope>
    <source>
        <strain evidence="3">NI907</strain>
    </source>
</reference>
<feature type="compositionally biased region" description="Basic and acidic residues" evidence="1">
    <location>
        <begin position="132"/>
        <end position="145"/>
    </location>
</feature>
<feature type="compositionally biased region" description="Gly residues" evidence="1">
    <location>
        <begin position="146"/>
        <end position="157"/>
    </location>
</feature>
<proteinExistence type="predicted"/>
<dbReference type="RefSeq" id="XP_030983719.1">
    <property type="nucleotide sequence ID" value="XM_031123089.1"/>
</dbReference>
<evidence type="ECO:0000313" key="2">
    <source>
        <dbReference type="Proteomes" id="UP000515153"/>
    </source>
</evidence>
<dbReference type="KEGG" id="pgri:PgNI_03035"/>
<reference evidence="3" key="3">
    <citation type="submission" date="2025-08" db="UniProtKB">
        <authorList>
            <consortium name="RefSeq"/>
        </authorList>
    </citation>
    <scope>IDENTIFICATION</scope>
    <source>
        <strain evidence="3">NI907</strain>
    </source>
</reference>
<protein>
    <submittedName>
        <fullName evidence="3">Uncharacterized protein</fullName>
    </submittedName>
</protein>
<accession>A0A6P8B9L6</accession>
<sequence length="157" mass="17163">MDLSHSQVLDIGKATEFAAQQGMRESSCPKQIPSPDNSRLLSWCGGTCAEDEDRLLLLYITVCFAAYRYIGSRGILSPQHNLFSPVRKQVRLLYRYMLLLGQGFPYSNFDTHTIGVISTANMINSCQGAEDSSSHVRNSGDRDAGRGGGCGARRGTP</sequence>
<dbReference type="Proteomes" id="UP000515153">
    <property type="component" value="Unplaced"/>
</dbReference>
<organism evidence="2 3">
    <name type="scientific">Pyricularia grisea</name>
    <name type="common">Crabgrass-specific blast fungus</name>
    <name type="synonym">Magnaporthe grisea</name>
    <dbReference type="NCBI Taxonomy" id="148305"/>
    <lineage>
        <taxon>Eukaryota</taxon>
        <taxon>Fungi</taxon>
        <taxon>Dikarya</taxon>
        <taxon>Ascomycota</taxon>
        <taxon>Pezizomycotina</taxon>
        <taxon>Sordariomycetes</taxon>
        <taxon>Sordariomycetidae</taxon>
        <taxon>Magnaporthales</taxon>
        <taxon>Pyriculariaceae</taxon>
        <taxon>Pyricularia</taxon>
    </lineage>
</organism>